<evidence type="ECO:0000313" key="2">
    <source>
        <dbReference type="Proteomes" id="UP000823775"/>
    </source>
</evidence>
<name>A0ABS8VDI1_DATST</name>
<proteinExistence type="predicted"/>
<dbReference type="Proteomes" id="UP000823775">
    <property type="component" value="Unassembled WGS sequence"/>
</dbReference>
<protein>
    <submittedName>
        <fullName evidence="1">Uncharacterized protein</fullName>
    </submittedName>
</protein>
<keyword evidence="2" id="KW-1185">Reference proteome</keyword>
<gene>
    <name evidence="1" type="ORF">HAX54_032422</name>
</gene>
<evidence type="ECO:0000313" key="1">
    <source>
        <dbReference type="EMBL" id="MCD9644245.1"/>
    </source>
</evidence>
<sequence length="51" mass="5846">MDNDPVQILSQKRKNFSFSLTVILPTEVHGRRFHPFEFEIEPSSPTGGQET</sequence>
<dbReference type="EMBL" id="JACEIK010004110">
    <property type="protein sequence ID" value="MCD9644245.1"/>
    <property type="molecule type" value="Genomic_DNA"/>
</dbReference>
<organism evidence="1 2">
    <name type="scientific">Datura stramonium</name>
    <name type="common">Jimsonweed</name>
    <name type="synonym">Common thornapple</name>
    <dbReference type="NCBI Taxonomy" id="4076"/>
    <lineage>
        <taxon>Eukaryota</taxon>
        <taxon>Viridiplantae</taxon>
        <taxon>Streptophyta</taxon>
        <taxon>Embryophyta</taxon>
        <taxon>Tracheophyta</taxon>
        <taxon>Spermatophyta</taxon>
        <taxon>Magnoliopsida</taxon>
        <taxon>eudicotyledons</taxon>
        <taxon>Gunneridae</taxon>
        <taxon>Pentapetalae</taxon>
        <taxon>asterids</taxon>
        <taxon>lamiids</taxon>
        <taxon>Solanales</taxon>
        <taxon>Solanaceae</taxon>
        <taxon>Solanoideae</taxon>
        <taxon>Datureae</taxon>
        <taxon>Datura</taxon>
    </lineage>
</organism>
<accession>A0ABS8VDI1</accession>
<feature type="non-terminal residue" evidence="1">
    <location>
        <position position="51"/>
    </location>
</feature>
<reference evidence="1 2" key="1">
    <citation type="journal article" date="2021" name="BMC Genomics">
        <title>Datura genome reveals duplications of psychoactive alkaloid biosynthetic genes and high mutation rate following tissue culture.</title>
        <authorList>
            <person name="Rajewski A."/>
            <person name="Carter-House D."/>
            <person name="Stajich J."/>
            <person name="Litt A."/>
        </authorList>
    </citation>
    <scope>NUCLEOTIDE SEQUENCE [LARGE SCALE GENOMIC DNA]</scope>
    <source>
        <strain evidence="1">AR-01</strain>
    </source>
</reference>
<comment type="caution">
    <text evidence="1">The sequence shown here is derived from an EMBL/GenBank/DDBJ whole genome shotgun (WGS) entry which is preliminary data.</text>
</comment>